<evidence type="ECO:0000256" key="2">
    <source>
        <dbReference type="SAM" id="Phobius"/>
    </source>
</evidence>
<keyword evidence="2" id="KW-0472">Membrane</keyword>
<name>A0ABS1L7P9_9ACTN</name>
<organism evidence="3 4">
    <name type="scientific">Nocardioides baculatus</name>
    <dbReference type="NCBI Taxonomy" id="2801337"/>
    <lineage>
        <taxon>Bacteria</taxon>
        <taxon>Bacillati</taxon>
        <taxon>Actinomycetota</taxon>
        <taxon>Actinomycetes</taxon>
        <taxon>Propionibacteriales</taxon>
        <taxon>Nocardioidaceae</taxon>
        <taxon>Nocardioides</taxon>
    </lineage>
</organism>
<feature type="compositionally biased region" description="Low complexity" evidence="1">
    <location>
        <begin position="156"/>
        <end position="195"/>
    </location>
</feature>
<proteinExistence type="predicted"/>
<reference evidence="3 4" key="1">
    <citation type="submission" date="2021-01" db="EMBL/GenBank/DDBJ databases">
        <title>Genome seq and assembly of Nocardiodes sp. G10.</title>
        <authorList>
            <person name="Chhetri G."/>
        </authorList>
    </citation>
    <scope>NUCLEOTIDE SEQUENCE [LARGE SCALE GENOMIC DNA]</scope>
    <source>
        <strain evidence="3 4">G10</strain>
    </source>
</reference>
<gene>
    <name evidence="3" type="ORF">JI751_07895</name>
</gene>
<feature type="region of interest" description="Disordered" evidence="1">
    <location>
        <begin position="124"/>
        <end position="214"/>
    </location>
</feature>
<feature type="compositionally biased region" description="Pro residues" evidence="1">
    <location>
        <begin position="141"/>
        <end position="155"/>
    </location>
</feature>
<evidence type="ECO:0000313" key="3">
    <source>
        <dbReference type="EMBL" id="MBL0747527.1"/>
    </source>
</evidence>
<dbReference type="RefSeq" id="WP_201935307.1">
    <property type="nucleotide sequence ID" value="NZ_JAERSG010000002.1"/>
</dbReference>
<protein>
    <recommendedName>
        <fullName evidence="5">Cell division protein FtsL</fullName>
    </recommendedName>
</protein>
<evidence type="ECO:0000256" key="1">
    <source>
        <dbReference type="SAM" id="MobiDB-lite"/>
    </source>
</evidence>
<accession>A0ABS1L7P9</accession>
<keyword evidence="4" id="KW-1185">Reference proteome</keyword>
<sequence>MSSPALQPRTRVTRLAQEAVDKARLSVVPRVRTRAPRVPFVTLVSLVLVGGIVGLLLFNTSMQQASFAASSLQSEADTLAAREQTLRMELDELRNPQRVAQQAQSMGMVIPAAPVFLDLKTGKTTGVRTPSTPDDALQLLPPAPPKPAVLAPPPTVVEVPADTTTDPTATDPTTDPTTEAPADTQATDQATDQATEQGSTTAKPNKQDRKNRNR</sequence>
<feature type="transmembrane region" description="Helical" evidence="2">
    <location>
        <begin position="38"/>
        <end position="58"/>
    </location>
</feature>
<evidence type="ECO:0000313" key="4">
    <source>
        <dbReference type="Proteomes" id="UP000636918"/>
    </source>
</evidence>
<dbReference type="Proteomes" id="UP000636918">
    <property type="component" value="Unassembled WGS sequence"/>
</dbReference>
<keyword evidence="2" id="KW-0812">Transmembrane</keyword>
<keyword evidence="2" id="KW-1133">Transmembrane helix</keyword>
<dbReference type="EMBL" id="JAERSG010000002">
    <property type="protein sequence ID" value="MBL0747527.1"/>
    <property type="molecule type" value="Genomic_DNA"/>
</dbReference>
<comment type="caution">
    <text evidence="3">The sequence shown here is derived from an EMBL/GenBank/DDBJ whole genome shotgun (WGS) entry which is preliminary data.</text>
</comment>
<feature type="compositionally biased region" description="Basic and acidic residues" evidence="1">
    <location>
        <begin position="205"/>
        <end position="214"/>
    </location>
</feature>
<evidence type="ECO:0008006" key="5">
    <source>
        <dbReference type="Google" id="ProtNLM"/>
    </source>
</evidence>